<keyword evidence="9" id="KW-1185">Reference proteome</keyword>
<gene>
    <name evidence="8" type="ORF">V3328_01980</name>
</gene>
<feature type="transmembrane region" description="Helical" evidence="7">
    <location>
        <begin position="143"/>
        <end position="165"/>
    </location>
</feature>
<feature type="transmembrane region" description="Helical" evidence="7">
    <location>
        <begin position="228"/>
        <end position="246"/>
    </location>
</feature>
<comment type="subcellular location">
    <subcellularLocation>
        <location evidence="1">Cell membrane</location>
        <topology evidence="1">Multi-pass membrane protein</topology>
    </subcellularLocation>
</comment>
<evidence type="ECO:0000256" key="1">
    <source>
        <dbReference type="ARBA" id="ARBA00004651"/>
    </source>
</evidence>
<dbReference type="EMBL" id="JAZHOF010000001">
    <property type="protein sequence ID" value="MEJ8570228.1"/>
    <property type="molecule type" value="Genomic_DNA"/>
</dbReference>
<feature type="transmembrane region" description="Helical" evidence="7">
    <location>
        <begin position="185"/>
        <end position="208"/>
    </location>
</feature>
<dbReference type="InterPro" id="IPR017039">
    <property type="entry name" value="Virul_fac_BrkB"/>
</dbReference>
<keyword evidence="5 7" id="KW-0472">Membrane</keyword>
<keyword evidence="2" id="KW-1003">Cell membrane</keyword>
<dbReference type="PIRSF" id="PIRSF035875">
    <property type="entry name" value="RNase_BN"/>
    <property type="match status" value="1"/>
</dbReference>
<dbReference type="AlphaFoldDB" id="A0AAW9RQ68"/>
<evidence type="ECO:0000256" key="4">
    <source>
        <dbReference type="ARBA" id="ARBA00022989"/>
    </source>
</evidence>
<evidence type="ECO:0000256" key="3">
    <source>
        <dbReference type="ARBA" id="ARBA00022692"/>
    </source>
</evidence>
<evidence type="ECO:0000313" key="9">
    <source>
        <dbReference type="Proteomes" id="UP001378188"/>
    </source>
</evidence>
<feature type="transmembrane region" description="Helical" evidence="7">
    <location>
        <begin position="293"/>
        <end position="317"/>
    </location>
</feature>
<organism evidence="8 9">
    <name type="scientific">Microbaculum marinum</name>
    <dbReference type="NCBI Taxonomy" id="1764581"/>
    <lineage>
        <taxon>Bacteria</taxon>
        <taxon>Pseudomonadati</taxon>
        <taxon>Pseudomonadota</taxon>
        <taxon>Alphaproteobacteria</taxon>
        <taxon>Hyphomicrobiales</taxon>
        <taxon>Tepidamorphaceae</taxon>
        <taxon>Microbaculum</taxon>
    </lineage>
</organism>
<accession>A0AAW9RQ68</accession>
<evidence type="ECO:0000256" key="5">
    <source>
        <dbReference type="ARBA" id="ARBA00023136"/>
    </source>
</evidence>
<feature type="transmembrane region" description="Helical" evidence="7">
    <location>
        <begin position="73"/>
        <end position="94"/>
    </location>
</feature>
<name>A0AAW9RQ68_9HYPH</name>
<dbReference type="Pfam" id="PF03631">
    <property type="entry name" value="Virul_fac_BrkB"/>
    <property type="match status" value="1"/>
</dbReference>
<evidence type="ECO:0000313" key="8">
    <source>
        <dbReference type="EMBL" id="MEJ8570228.1"/>
    </source>
</evidence>
<reference evidence="8 9" key="1">
    <citation type="submission" date="2024-02" db="EMBL/GenBank/DDBJ databases">
        <title>Genome analysis and characterization of Microbaculum marinisediminis sp. nov., isolated from marine sediment.</title>
        <authorList>
            <person name="Du Z.-J."/>
            <person name="Ye Y.-Q."/>
            <person name="Zhang Z.-R."/>
            <person name="Yuan S.-M."/>
            <person name="Zhang X.-Y."/>
        </authorList>
    </citation>
    <scope>NUCLEOTIDE SEQUENCE [LARGE SCALE GENOMIC DNA]</scope>
    <source>
        <strain evidence="8 9">SDUM1044001</strain>
    </source>
</reference>
<comment type="caution">
    <text evidence="8">The sequence shown here is derived from an EMBL/GenBank/DDBJ whole genome shotgun (WGS) entry which is preliminary data.</text>
</comment>
<sequence>MDDERTIDEELRADGTVVADPGPPDNRSVSETERQATAAPVRRYLHVRAARAGWWVSKAIYKAAERFLWDDGLYMASALAFSLILAIFPFIIFMTALTGFVGGPRLAAWLTTTLFGALPAQVAEALEPEVWNVLIRDAGGGLLTFSLLVMLISVSSAVETVRGGLNRAYGLPEDRSVFRTRIESIAYVILLTLALIIVAFVAVVVPVGYAALMQHLPEIEQLHLNFELARRTLLILVLVLMLYSIHRLLPAHKSPRPAFWPGILATLILWWIGGKLFSWYLGSFANYARVYAGLAGIVAAMIFFYLASTILLYAGALNRALHEGRTRPKRLSALLFRRWRK</sequence>
<dbReference type="PANTHER" id="PTHR30213:SF0">
    <property type="entry name" value="UPF0761 MEMBRANE PROTEIN YIHY"/>
    <property type="match status" value="1"/>
</dbReference>
<protein>
    <submittedName>
        <fullName evidence="8">YihY/virulence factor BrkB family protein</fullName>
    </submittedName>
</protein>
<dbReference type="GO" id="GO:0005886">
    <property type="term" value="C:plasma membrane"/>
    <property type="evidence" value="ECO:0007669"/>
    <property type="project" value="UniProtKB-SubCell"/>
</dbReference>
<dbReference type="NCBIfam" id="TIGR00765">
    <property type="entry name" value="yihY_not_rbn"/>
    <property type="match status" value="1"/>
</dbReference>
<evidence type="ECO:0000256" key="6">
    <source>
        <dbReference type="SAM" id="MobiDB-lite"/>
    </source>
</evidence>
<keyword evidence="3 7" id="KW-0812">Transmembrane</keyword>
<evidence type="ECO:0000256" key="7">
    <source>
        <dbReference type="SAM" id="Phobius"/>
    </source>
</evidence>
<feature type="transmembrane region" description="Helical" evidence="7">
    <location>
        <begin position="258"/>
        <end position="281"/>
    </location>
</feature>
<proteinExistence type="predicted"/>
<feature type="region of interest" description="Disordered" evidence="6">
    <location>
        <begin position="1"/>
        <end position="35"/>
    </location>
</feature>
<dbReference type="PANTHER" id="PTHR30213">
    <property type="entry name" value="INNER MEMBRANE PROTEIN YHJD"/>
    <property type="match status" value="1"/>
</dbReference>
<dbReference type="Proteomes" id="UP001378188">
    <property type="component" value="Unassembled WGS sequence"/>
</dbReference>
<evidence type="ECO:0000256" key="2">
    <source>
        <dbReference type="ARBA" id="ARBA00022475"/>
    </source>
</evidence>
<dbReference type="RefSeq" id="WP_340327961.1">
    <property type="nucleotide sequence ID" value="NZ_JAZHOF010000001.1"/>
</dbReference>
<keyword evidence="4 7" id="KW-1133">Transmembrane helix</keyword>